<dbReference type="InterPro" id="IPR005887">
    <property type="entry name" value="GH92_a_mannosidase_put"/>
</dbReference>
<dbReference type="InterPro" id="IPR012939">
    <property type="entry name" value="Glyco_hydro_92"/>
</dbReference>
<dbReference type="GO" id="GO:0000224">
    <property type="term" value="F:peptide-N4-(N-acetyl-beta-glucosaminyl)asparagine amidase activity"/>
    <property type="evidence" value="ECO:0007669"/>
    <property type="project" value="TreeGrafter"/>
</dbReference>
<sequence length="769" mass="86970">MKIKIGRINMNNPVLICYTTLLFLFFVSCQEKKQDEAQKEQLVDKVYPLLDTDNSRWFYFSSASRPFGMVNLSPDTEIDGAWGSGYRYKTDTIKGFSHIHAWQMAGISVMPVVVDNESEIHSNFYSKFNHQTEVIKPGYHRLNLERYDIQTELTSTKRVGFHKYTFPKNKDKAILVNLNTVLGPCENTDGVLKKTSNSELVGQLIATPTHRRPKPLTIYFKIQLNTEIDELKKDAETGNYLIKVQSEAPVLMKVAISYTSVENATLNLETELPDWDFKKVVESAQDEWNSMLGRIQIEGGSEQDQNRFYTDLWHALQGRRIISDVNGAYPDNTQAEFKIGQLPLDENGKPKFNHYNSDSFWGAQWTINTLWGLVYPEIMDEFSQSLLQYYKDGGLIPRGPSGGNYTYVMTGASSTPFIVSAIQKGIVKNDLNTFYEALKVNHMPNGIMAKAGYEHDTYIGGGLNYYIEKGYVPYPLPEGEYGIHLDGSSQTMEYAYQDYTLAQLAKKLGKNEDYAYFTKRSKNYANVFDVEKGWMAPKTVDGKWHADFDPYKYENGFVESNAAQSTWFVPHDINGLAELIGNKDIAVSKLNEQFEQAEKLGFTSGDSHAAELHPEYSRIPVNYGNQPSIQTAFVFGKLGRSDLTQYWSRKVISKVFSGLKTSCGYNGDEDQGLMGSLAVLMKMGLFQMNGGTEENPSYQLGSPIFNKITITLNPEYYSGKTFEIQAENNSSEHVYVKTVTLNDKAVNTFNISHSDIINGGVLKLKMDNK</sequence>
<dbReference type="SUPFAM" id="SSF48208">
    <property type="entry name" value="Six-hairpin glycosidases"/>
    <property type="match status" value="1"/>
</dbReference>
<name>A0A0D7W6G8_9FLAO</name>
<dbReference type="NCBIfam" id="TIGR01180">
    <property type="entry name" value="aman2_put"/>
    <property type="match status" value="1"/>
</dbReference>
<evidence type="ECO:0000259" key="4">
    <source>
        <dbReference type="Pfam" id="PF07971"/>
    </source>
</evidence>
<dbReference type="Pfam" id="PF17678">
    <property type="entry name" value="Glyco_hydro_92N"/>
    <property type="match status" value="1"/>
</dbReference>
<dbReference type="STRING" id="1382798.PK35_02925"/>
<organism evidence="6 7">
    <name type="scientific">Neotamlana nanhaiensis</name>
    <dbReference type="NCBI Taxonomy" id="1382798"/>
    <lineage>
        <taxon>Bacteria</taxon>
        <taxon>Pseudomonadati</taxon>
        <taxon>Bacteroidota</taxon>
        <taxon>Flavobacteriia</taxon>
        <taxon>Flavobacteriales</taxon>
        <taxon>Flavobacteriaceae</taxon>
        <taxon>Neotamlana</taxon>
    </lineage>
</organism>
<keyword evidence="7" id="KW-1185">Reference proteome</keyword>
<dbReference type="GO" id="GO:0005829">
    <property type="term" value="C:cytosol"/>
    <property type="evidence" value="ECO:0007669"/>
    <property type="project" value="TreeGrafter"/>
</dbReference>
<comment type="caution">
    <text evidence="6">The sequence shown here is derived from an EMBL/GenBank/DDBJ whole genome shotgun (WGS) entry which is preliminary data.</text>
</comment>
<dbReference type="InterPro" id="IPR014718">
    <property type="entry name" value="GH-type_carb-bd"/>
</dbReference>
<accession>A0A0D7W6G8</accession>
<dbReference type="InterPro" id="IPR041371">
    <property type="entry name" value="GH92_N"/>
</dbReference>
<dbReference type="GO" id="GO:0006516">
    <property type="term" value="P:glycoprotein catabolic process"/>
    <property type="evidence" value="ECO:0007669"/>
    <property type="project" value="TreeGrafter"/>
</dbReference>
<evidence type="ECO:0000313" key="6">
    <source>
        <dbReference type="EMBL" id="KJD34725.1"/>
    </source>
</evidence>
<dbReference type="PANTHER" id="PTHR12143">
    <property type="entry name" value="PEPTIDE N-GLYCANASE PNGASE -RELATED"/>
    <property type="match status" value="1"/>
</dbReference>
<dbReference type="InterPro" id="IPR008928">
    <property type="entry name" value="6-hairpin_glycosidase_sf"/>
</dbReference>
<dbReference type="Gene3D" id="2.70.98.10">
    <property type="match status" value="1"/>
</dbReference>
<comment type="subunit">
    <text evidence="2">Monomer.</text>
</comment>
<dbReference type="Gene3D" id="1.20.1610.10">
    <property type="entry name" value="alpha-1,2-mannosidases domains"/>
    <property type="match status" value="1"/>
</dbReference>
<dbReference type="InterPro" id="IPR050883">
    <property type="entry name" value="PNGase"/>
</dbReference>
<dbReference type="Proteomes" id="UP000032361">
    <property type="component" value="Unassembled WGS sequence"/>
</dbReference>
<protein>
    <submittedName>
        <fullName evidence="6">Alpha-mannosidase</fullName>
    </submittedName>
</protein>
<dbReference type="PATRIC" id="fig|1382798.3.peg.593"/>
<dbReference type="EMBL" id="JTDV01000001">
    <property type="protein sequence ID" value="KJD34725.1"/>
    <property type="molecule type" value="Genomic_DNA"/>
</dbReference>
<evidence type="ECO:0000259" key="5">
    <source>
        <dbReference type="Pfam" id="PF17678"/>
    </source>
</evidence>
<reference evidence="6 7" key="1">
    <citation type="journal article" date="2015" name="Antonie Van Leeuwenhoek">
        <title>Tamlana nanhaiensis sp. nov., isolated from surface seawater collected from the South China Sea.</title>
        <authorList>
            <person name="Liu X."/>
            <person name="Lai Q."/>
            <person name="Du Y."/>
            <person name="Li G."/>
            <person name="Sun F."/>
            <person name="Shao Z."/>
        </authorList>
    </citation>
    <scope>NUCLEOTIDE SEQUENCE [LARGE SCALE GENOMIC DNA]</scope>
    <source>
        <strain evidence="6 7">FHC16</strain>
    </source>
</reference>
<keyword evidence="3" id="KW-0106">Calcium</keyword>
<dbReference type="PANTHER" id="PTHR12143:SF39">
    <property type="entry name" value="SECRETED PROTEIN"/>
    <property type="match status" value="1"/>
</dbReference>
<dbReference type="PROSITE" id="PS51257">
    <property type="entry name" value="PROKAR_LIPOPROTEIN"/>
    <property type="match status" value="1"/>
</dbReference>
<feature type="domain" description="Glycosyl hydrolase family 92 N-terminal" evidence="5">
    <location>
        <begin position="46"/>
        <end position="232"/>
    </location>
</feature>
<evidence type="ECO:0000256" key="3">
    <source>
        <dbReference type="ARBA" id="ARBA00022837"/>
    </source>
</evidence>
<gene>
    <name evidence="6" type="ORF">PK35_02925</name>
</gene>
<dbReference type="RefSeq" id="WP_044625114.1">
    <property type="nucleotide sequence ID" value="NZ_JTDV01000001.1"/>
</dbReference>
<dbReference type="GO" id="GO:0005975">
    <property type="term" value="P:carbohydrate metabolic process"/>
    <property type="evidence" value="ECO:0007669"/>
    <property type="project" value="InterPro"/>
</dbReference>
<evidence type="ECO:0000256" key="1">
    <source>
        <dbReference type="ARBA" id="ARBA00001913"/>
    </source>
</evidence>
<dbReference type="Gene3D" id="1.20.1050.60">
    <property type="entry name" value="alpha-1,2-mannosidase"/>
    <property type="match status" value="1"/>
</dbReference>
<dbReference type="AlphaFoldDB" id="A0A0D7W6G8"/>
<dbReference type="GO" id="GO:0030246">
    <property type="term" value="F:carbohydrate binding"/>
    <property type="evidence" value="ECO:0007669"/>
    <property type="project" value="InterPro"/>
</dbReference>
<evidence type="ECO:0000256" key="2">
    <source>
        <dbReference type="ARBA" id="ARBA00011245"/>
    </source>
</evidence>
<comment type="cofactor">
    <cofactor evidence="1">
        <name>Ca(2+)</name>
        <dbReference type="ChEBI" id="CHEBI:29108"/>
    </cofactor>
</comment>
<dbReference type="Pfam" id="PF07971">
    <property type="entry name" value="Glyco_hydro_92"/>
    <property type="match status" value="1"/>
</dbReference>
<dbReference type="Gene3D" id="3.30.2080.10">
    <property type="entry name" value="GH92 mannosidase domain"/>
    <property type="match status" value="1"/>
</dbReference>
<proteinExistence type="predicted"/>
<feature type="domain" description="Glycosyl hydrolase family 92" evidence="4">
    <location>
        <begin position="263"/>
        <end position="767"/>
    </location>
</feature>
<evidence type="ECO:0000313" key="7">
    <source>
        <dbReference type="Proteomes" id="UP000032361"/>
    </source>
</evidence>